<comment type="caution">
    <text evidence="1">The sequence shown here is derived from an EMBL/GenBank/DDBJ whole genome shotgun (WGS) entry which is preliminary data.</text>
</comment>
<protein>
    <submittedName>
        <fullName evidence="1">Uncharacterized protein</fullName>
    </submittedName>
</protein>
<organism evidence="1">
    <name type="scientific">bioreactor metagenome</name>
    <dbReference type="NCBI Taxonomy" id="1076179"/>
    <lineage>
        <taxon>unclassified sequences</taxon>
        <taxon>metagenomes</taxon>
        <taxon>ecological metagenomes</taxon>
    </lineage>
</organism>
<dbReference type="EMBL" id="VSSQ01077107">
    <property type="protein sequence ID" value="MPN27281.1"/>
    <property type="molecule type" value="Genomic_DNA"/>
</dbReference>
<evidence type="ECO:0000313" key="1">
    <source>
        <dbReference type="EMBL" id="MPN27281.1"/>
    </source>
</evidence>
<proteinExistence type="predicted"/>
<sequence length="55" mass="5418">MSATVLQDGAAMGNAVAAVALNAASGAGFLDGTDLAFDDTGVAVRIPYAPYTEAK</sequence>
<reference evidence="1" key="1">
    <citation type="submission" date="2019-08" db="EMBL/GenBank/DDBJ databases">
        <authorList>
            <person name="Kucharzyk K."/>
            <person name="Murdoch R.W."/>
            <person name="Higgins S."/>
            <person name="Loffler F."/>
        </authorList>
    </citation>
    <scope>NUCLEOTIDE SEQUENCE</scope>
</reference>
<dbReference type="Gene3D" id="3.40.50.2300">
    <property type="match status" value="1"/>
</dbReference>
<accession>A0A645GJZ2</accession>
<name>A0A645GJZ2_9ZZZZ</name>
<dbReference type="AlphaFoldDB" id="A0A645GJZ2"/>
<gene>
    <name evidence="1" type="ORF">SDC9_174711</name>
</gene>